<comment type="caution">
    <text evidence="2">The sequence shown here is derived from an EMBL/GenBank/DDBJ whole genome shotgun (WGS) entry which is preliminary data.</text>
</comment>
<gene>
    <name evidence="2" type="ORF">Pfra01_001510100</name>
</gene>
<evidence type="ECO:0000313" key="3">
    <source>
        <dbReference type="Proteomes" id="UP001165121"/>
    </source>
</evidence>
<feature type="compositionally biased region" description="Acidic residues" evidence="1">
    <location>
        <begin position="19"/>
        <end position="29"/>
    </location>
</feature>
<organism evidence="2 3">
    <name type="scientific">Phytophthora fragariaefolia</name>
    <dbReference type="NCBI Taxonomy" id="1490495"/>
    <lineage>
        <taxon>Eukaryota</taxon>
        <taxon>Sar</taxon>
        <taxon>Stramenopiles</taxon>
        <taxon>Oomycota</taxon>
        <taxon>Peronosporomycetes</taxon>
        <taxon>Peronosporales</taxon>
        <taxon>Peronosporaceae</taxon>
        <taxon>Phytophthora</taxon>
    </lineage>
</organism>
<name>A0A9W7CV66_9STRA</name>
<sequence length="140" mass="14976">MVQARDELEALFDIGSDAAMEEDEEDEETSSSIRDDLGVGSRRPGEDDSERSRSGIDRPIASAGPLSTLSGIEGSRTGPVCNPWMPTPRRSNLASAVPLRRVRIRRLPVEAECPNGRHSVKAGVLSLKTSTALATVSAFA</sequence>
<evidence type="ECO:0000313" key="2">
    <source>
        <dbReference type="EMBL" id="GMF43955.1"/>
    </source>
</evidence>
<accession>A0A9W7CV66</accession>
<dbReference type="AlphaFoldDB" id="A0A9W7CV66"/>
<reference evidence="2" key="1">
    <citation type="submission" date="2023-04" db="EMBL/GenBank/DDBJ databases">
        <title>Phytophthora fragariaefolia NBRC 109709.</title>
        <authorList>
            <person name="Ichikawa N."/>
            <person name="Sato H."/>
            <person name="Tonouchi N."/>
        </authorList>
    </citation>
    <scope>NUCLEOTIDE SEQUENCE</scope>
    <source>
        <strain evidence="2">NBRC 109709</strain>
    </source>
</reference>
<feature type="region of interest" description="Disordered" evidence="1">
    <location>
        <begin position="1"/>
        <end position="87"/>
    </location>
</feature>
<dbReference type="EMBL" id="BSXT01001611">
    <property type="protein sequence ID" value="GMF43955.1"/>
    <property type="molecule type" value="Genomic_DNA"/>
</dbReference>
<proteinExistence type="predicted"/>
<feature type="compositionally biased region" description="Basic and acidic residues" evidence="1">
    <location>
        <begin position="33"/>
        <end position="56"/>
    </location>
</feature>
<dbReference type="Proteomes" id="UP001165121">
    <property type="component" value="Unassembled WGS sequence"/>
</dbReference>
<protein>
    <submittedName>
        <fullName evidence="2">Unnamed protein product</fullName>
    </submittedName>
</protein>
<evidence type="ECO:0000256" key="1">
    <source>
        <dbReference type="SAM" id="MobiDB-lite"/>
    </source>
</evidence>
<keyword evidence="3" id="KW-1185">Reference proteome</keyword>